<dbReference type="InterPro" id="IPR005025">
    <property type="entry name" value="FMN_Rdtase-like_dom"/>
</dbReference>
<evidence type="ECO:0000256" key="2">
    <source>
        <dbReference type="ARBA" id="ARBA00022643"/>
    </source>
</evidence>
<dbReference type="InterPro" id="IPR029039">
    <property type="entry name" value="Flavoprotein-like_sf"/>
</dbReference>
<dbReference type="Gene3D" id="3.40.50.360">
    <property type="match status" value="1"/>
</dbReference>
<evidence type="ECO:0000313" key="5">
    <source>
        <dbReference type="EMBL" id="HHQ80336.1"/>
    </source>
</evidence>
<keyword evidence="2" id="KW-0288">FMN</keyword>
<sequence>MTSSALKISKSYTKRAKYAVVGLSATKVIGISGSPRLNGRTTLALLVALEAAKREGVRTQFISLASLRIEPCIGCVSDDVRKCRLPCVIEDDARLVYNAILESHGVILATPIYWYNMSGLMKNLIDRLTVFENMVHIHGRSLMEGKAAGFIAIGDDTGSIAVIQNLMVILNSMGALIPPWALACYSSRSSIEESERLILDLANLGRAIAIAAKILRGEATPPTIWYRGDSEYVRIAKEALNRAKKAWSALKKEVVQS</sequence>
<dbReference type="AlphaFoldDB" id="A0A7J3ZJP0"/>
<protein>
    <submittedName>
        <fullName evidence="5">NADPH-dependent oxidoreductase</fullName>
    </submittedName>
</protein>
<accession>A0A7J3ZJP0</accession>
<dbReference type="GO" id="GO:0016491">
    <property type="term" value="F:oxidoreductase activity"/>
    <property type="evidence" value="ECO:0007669"/>
    <property type="project" value="InterPro"/>
</dbReference>
<evidence type="ECO:0000259" key="4">
    <source>
        <dbReference type="Pfam" id="PF03358"/>
    </source>
</evidence>
<evidence type="ECO:0000256" key="1">
    <source>
        <dbReference type="ARBA" id="ARBA00022630"/>
    </source>
</evidence>
<dbReference type="PANTHER" id="PTHR43278:SF1">
    <property type="entry name" value="IRON-SULFUR FLAVOPROTEIN MJ1083"/>
    <property type="match status" value="1"/>
</dbReference>
<dbReference type="EMBL" id="DRZC01000033">
    <property type="protein sequence ID" value="HHQ80336.1"/>
    <property type="molecule type" value="Genomic_DNA"/>
</dbReference>
<name>A0A7J3ZJP0_9CREN</name>
<evidence type="ECO:0000256" key="3">
    <source>
        <dbReference type="ARBA" id="ARBA00038292"/>
    </source>
</evidence>
<dbReference type="SUPFAM" id="SSF52218">
    <property type="entry name" value="Flavoproteins"/>
    <property type="match status" value="1"/>
</dbReference>
<reference evidence="5" key="1">
    <citation type="journal article" date="2020" name="mSystems">
        <title>Genome- and Community-Level Interaction Insights into Carbon Utilization and Element Cycling Functions of Hydrothermarchaeota in Hydrothermal Sediment.</title>
        <authorList>
            <person name="Zhou Z."/>
            <person name="Liu Y."/>
            <person name="Xu W."/>
            <person name="Pan J."/>
            <person name="Luo Z.H."/>
            <person name="Li M."/>
        </authorList>
    </citation>
    <scope>NUCLEOTIDE SEQUENCE [LARGE SCALE GENOMIC DNA]</scope>
    <source>
        <strain evidence="5">SpSt-1116</strain>
    </source>
</reference>
<feature type="domain" description="NADPH-dependent FMN reductase-like" evidence="4">
    <location>
        <begin position="26"/>
        <end position="179"/>
    </location>
</feature>
<dbReference type="InterPro" id="IPR051796">
    <property type="entry name" value="ISF_SsuE-like"/>
</dbReference>
<gene>
    <name evidence="5" type="ORF">ENM78_02580</name>
</gene>
<keyword evidence="1" id="KW-0285">Flavoprotein</keyword>
<organism evidence="5">
    <name type="scientific">Fervidicoccus fontis</name>
    <dbReference type="NCBI Taxonomy" id="683846"/>
    <lineage>
        <taxon>Archaea</taxon>
        <taxon>Thermoproteota</taxon>
        <taxon>Thermoprotei</taxon>
        <taxon>Fervidicoccales</taxon>
        <taxon>Fervidicoccaceae</taxon>
        <taxon>Fervidicoccus</taxon>
    </lineage>
</organism>
<proteinExistence type="inferred from homology"/>
<dbReference type="PANTHER" id="PTHR43278">
    <property type="entry name" value="NAD(P)H-DEPENDENT FMN-CONTAINING OXIDOREDUCTASE YWQN-RELATED"/>
    <property type="match status" value="1"/>
</dbReference>
<dbReference type="Pfam" id="PF03358">
    <property type="entry name" value="FMN_red"/>
    <property type="match status" value="1"/>
</dbReference>
<comment type="caution">
    <text evidence="5">The sequence shown here is derived from an EMBL/GenBank/DDBJ whole genome shotgun (WGS) entry which is preliminary data.</text>
</comment>
<comment type="similarity">
    <text evidence="3">Belongs to the SsuE family. Isf subfamily.</text>
</comment>